<feature type="transmembrane region" description="Helical" evidence="7">
    <location>
        <begin position="380"/>
        <end position="399"/>
    </location>
</feature>
<feature type="transmembrane region" description="Helical" evidence="7">
    <location>
        <begin position="258"/>
        <end position="277"/>
    </location>
</feature>
<dbReference type="InterPro" id="IPR036259">
    <property type="entry name" value="MFS_trans_sf"/>
</dbReference>
<evidence type="ECO:0000256" key="3">
    <source>
        <dbReference type="ARBA" id="ARBA00022475"/>
    </source>
</evidence>
<dbReference type="PANTHER" id="PTHR23513:SF9">
    <property type="entry name" value="ENTEROBACTIN EXPORTER ENTS"/>
    <property type="match status" value="1"/>
</dbReference>
<comment type="subcellular location">
    <subcellularLocation>
        <location evidence="1">Cell inner membrane</location>
        <topology evidence="1">Multi-pass membrane protein</topology>
    </subcellularLocation>
</comment>
<evidence type="ECO:0000313" key="10">
    <source>
        <dbReference type="Proteomes" id="UP000184501"/>
    </source>
</evidence>
<name>A0A1M4XLM2_STRHI</name>
<feature type="transmembrane region" description="Helical" evidence="7">
    <location>
        <begin position="111"/>
        <end position="132"/>
    </location>
</feature>
<accession>A0A1M4XLM2</accession>
<evidence type="ECO:0000256" key="1">
    <source>
        <dbReference type="ARBA" id="ARBA00004429"/>
    </source>
</evidence>
<evidence type="ECO:0000256" key="7">
    <source>
        <dbReference type="SAM" id="Phobius"/>
    </source>
</evidence>
<evidence type="ECO:0000256" key="5">
    <source>
        <dbReference type="ARBA" id="ARBA00022989"/>
    </source>
</evidence>
<dbReference type="CDD" id="cd06173">
    <property type="entry name" value="MFS_MefA_like"/>
    <property type="match status" value="1"/>
</dbReference>
<dbReference type="RefSeq" id="WP_073480366.1">
    <property type="nucleotide sequence ID" value="NZ_FQVN01000002.1"/>
</dbReference>
<proteinExistence type="predicted"/>
<evidence type="ECO:0000256" key="4">
    <source>
        <dbReference type="ARBA" id="ARBA00022692"/>
    </source>
</evidence>
<organism evidence="9 10">
    <name type="scientific">Streptoalloteichus hindustanus</name>
    <dbReference type="NCBI Taxonomy" id="2017"/>
    <lineage>
        <taxon>Bacteria</taxon>
        <taxon>Bacillati</taxon>
        <taxon>Actinomycetota</taxon>
        <taxon>Actinomycetes</taxon>
        <taxon>Pseudonocardiales</taxon>
        <taxon>Pseudonocardiaceae</taxon>
        <taxon>Streptoalloteichus</taxon>
    </lineage>
</organism>
<dbReference type="PANTHER" id="PTHR23513">
    <property type="entry name" value="INTEGRAL MEMBRANE EFFLUX PROTEIN-RELATED"/>
    <property type="match status" value="1"/>
</dbReference>
<reference evidence="9 10" key="1">
    <citation type="submission" date="2016-11" db="EMBL/GenBank/DDBJ databases">
        <authorList>
            <person name="Jaros S."/>
            <person name="Januszkiewicz K."/>
            <person name="Wedrychowicz H."/>
        </authorList>
    </citation>
    <scope>NUCLEOTIDE SEQUENCE [LARGE SCALE GENOMIC DNA]</scope>
    <source>
        <strain evidence="9 10">DSM 44523</strain>
    </source>
</reference>
<evidence type="ECO:0000256" key="2">
    <source>
        <dbReference type="ARBA" id="ARBA00022448"/>
    </source>
</evidence>
<keyword evidence="4 7" id="KW-0812">Transmembrane</keyword>
<feature type="transmembrane region" description="Helical" evidence="7">
    <location>
        <begin position="21"/>
        <end position="42"/>
    </location>
</feature>
<keyword evidence="2" id="KW-0813">Transport</keyword>
<gene>
    <name evidence="9" type="ORF">SAMN05444320_10238</name>
</gene>
<dbReference type="PROSITE" id="PS50850">
    <property type="entry name" value="MFS"/>
    <property type="match status" value="1"/>
</dbReference>
<evidence type="ECO:0000256" key="6">
    <source>
        <dbReference type="ARBA" id="ARBA00023136"/>
    </source>
</evidence>
<sequence>MRLGQMVIDVSPLRTSRDFRFVFAARVVSLLGIGFTTVALPVQVYDLTGSSLQVALVNLVLGAAMLVGTLVGGVLSDRFDRRSLILLGRGVAAVGFAALTANALLPSPQLWFVAVCAVVNGLANGVSGTALMAATPALVGRDQLAASAALVAATTQLGAVVGPAVGGLVIAGPGVAANYGVTAVGTLLTTVLILFLRPLPPTSSSGRRGSGSVAEGWRFVRRNPVIGGLLLVDVCAVVFAMPYALFPALATEHFHAGPAAVGLLYAAPAVGAVLGAVTSGWTGRIAGSGRALVVAVLGWGLAITGFGLSPTLPVALALLAVAGFANIVSEILRRALLQHHTPGRLQGRVSSVWLAQTTVGPSLGNVEAGLLARFVAPPTAVVLGGLVCVAGVVLVSALFPGLRRASLRGPSADEAEHDAQPSAAAAA</sequence>
<dbReference type="AlphaFoldDB" id="A0A1M4XLM2"/>
<feature type="transmembrane region" description="Helical" evidence="7">
    <location>
        <begin position="86"/>
        <end position="105"/>
    </location>
</feature>
<dbReference type="Proteomes" id="UP000184501">
    <property type="component" value="Unassembled WGS sequence"/>
</dbReference>
<dbReference type="STRING" id="2017.SAMN05444320_10238"/>
<dbReference type="GO" id="GO:0005886">
    <property type="term" value="C:plasma membrane"/>
    <property type="evidence" value="ECO:0007669"/>
    <property type="project" value="UniProtKB-SubCell"/>
</dbReference>
<evidence type="ECO:0000259" key="8">
    <source>
        <dbReference type="PROSITE" id="PS50850"/>
    </source>
</evidence>
<dbReference type="OrthoDB" id="5494559at2"/>
<dbReference type="Gene3D" id="1.20.1250.20">
    <property type="entry name" value="MFS general substrate transporter like domains"/>
    <property type="match status" value="2"/>
</dbReference>
<feature type="transmembrane region" description="Helical" evidence="7">
    <location>
        <begin position="144"/>
        <end position="170"/>
    </location>
</feature>
<dbReference type="Pfam" id="PF05977">
    <property type="entry name" value="MFS_3"/>
    <property type="match status" value="1"/>
</dbReference>
<dbReference type="InterPro" id="IPR020846">
    <property type="entry name" value="MFS_dom"/>
</dbReference>
<keyword evidence="3" id="KW-1003">Cell membrane</keyword>
<protein>
    <submittedName>
        <fullName evidence="9">MFS transporter, ENTS family, enterobactin (Siderophore) exporter</fullName>
    </submittedName>
</protein>
<dbReference type="NCBIfam" id="NF007792">
    <property type="entry name" value="PRK10489.1"/>
    <property type="match status" value="1"/>
</dbReference>
<feature type="transmembrane region" description="Helical" evidence="7">
    <location>
        <begin position="54"/>
        <end position="74"/>
    </location>
</feature>
<keyword evidence="10" id="KW-1185">Reference proteome</keyword>
<feature type="transmembrane region" description="Helical" evidence="7">
    <location>
        <begin position="176"/>
        <end position="196"/>
    </location>
</feature>
<keyword evidence="6 7" id="KW-0472">Membrane</keyword>
<keyword evidence="5 7" id="KW-1133">Transmembrane helix</keyword>
<feature type="domain" description="Major facilitator superfamily (MFS) profile" evidence="8">
    <location>
        <begin position="18"/>
        <end position="403"/>
    </location>
</feature>
<feature type="transmembrane region" description="Helical" evidence="7">
    <location>
        <begin position="225"/>
        <end position="246"/>
    </location>
</feature>
<dbReference type="InterPro" id="IPR010290">
    <property type="entry name" value="TM_effector"/>
</dbReference>
<dbReference type="EMBL" id="FQVN01000002">
    <property type="protein sequence ID" value="SHE94143.1"/>
    <property type="molecule type" value="Genomic_DNA"/>
</dbReference>
<dbReference type="SUPFAM" id="SSF103473">
    <property type="entry name" value="MFS general substrate transporter"/>
    <property type="match status" value="1"/>
</dbReference>
<dbReference type="GO" id="GO:0022857">
    <property type="term" value="F:transmembrane transporter activity"/>
    <property type="evidence" value="ECO:0007669"/>
    <property type="project" value="InterPro"/>
</dbReference>
<evidence type="ECO:0000313" key="9">
    <source>
        <dbReference type="EMBL" id="SHE94143.1"/>
    </source>
</evidence>
<feature type="transmembrane region" description="Helical" evidence="7">
    <location>
        <begin position="289"/>
        <end position="308"/>
    </location>
</feature>